<dbReference type="CDD" id="cd06533">
    <property type="entry name" value="Glyco_transf_WecG_TagA"/>
    <property type="match status" value="1"/>
</dbReference>
<protein>
    <submittedName>
        <fullName evidence="5">WecB/TagA/CpsF family glycosyltransferase</fullName>
    </submittedName>
</protein>
<keyword evidence="3" id="KW-0472">Membrane</keyword>
<keyword evidence="3" id="KW-1133">Transmembrane helix</keyword>
<accession>A0ABX7K7U3</accession>
<keyword evidence="3" id="KW-0812">Transmembrane</keyword>
<comment type="similarity">
    <text evidence="1">Belongs to the bacterial sugar transferase family.</text>
</comment>
<dbReference type="Proteomes" id="UP000663637">
    <property type="component" value="Chromosome"/>
</dbReference>
<feature type="transmembrane region" description="Helical" evidence="3">
    <location>
        <begin position="290"/>
        <end position="312"/>
    </location>
</feature>
<keyword evidence="6" id="KW-1185">Reference proteome</keyword>
<evidence type="ECO:0000256" key="1">
    <source>
        <dbReference type="ARBA" id="ARBA00006464"/>
    </source>
</evidence>
<evidence type="ECO:0000259" key="4">
    <source>
        <dbReference type="Pfam" id="PF02397"/>
    </source>
</evidence>
<feature type="domain" description="Bacterial sugar transferase" evidence="4">
    <location>
        <begin position="284"/>
        <end position="471"/>
    </location>
</feature>
<dbReference type="Pfam" id="PF03808">
    <property type="entry name" value="Glyco_tran_WecG"/>
    <property type="match status" value="1"/>
</dbReference>
<organism evidence="5 6">
    <name type="scientific">Tsuneonella flava</name>
    <dbReference type="NCBI Taxonomy" id="2055955"/>
    <lineage>
        <taxon>Bacteria</taxon>
        <taxon>Pseudomonadati</taxon>
        <taxon>Pseudomonadota</taxon>
        <taxon>Alphaproteobacteria</taxon>
        <taxon>Sphingomonadales</taxon>
        <taxon>Erythrobacteraceae</taxon>
        <taxon>Tsuneonella</taxon>
    </lineage>
</organism>
<dbReference type="PANTHER" id="PTHR30576:SF10">
    <property type="entry name" value="SLL5057 PROTEIN"/>
    <property type="match status" value="1"/>
</dbReference>
<dbReference type="Pfam" id="PF02397">
    <property type="entry name" value="Bac_transf"/>
    <property type="match status" value="1"/>
</dbReference>
<dbReference type="NCBIfam" id="TIGR00696">
    <property type="entry name" value="wecG_tagA_cpsF"/>
    <property type="match status" value="1"/>
</dbReference>
<evidence type="ECO:0000256" key="3">
    <source>
        <dbReference type="SAM" id="Phobius"/>
    </source>
</evidence>
<dbReference type="InterPro" id="IPR003362">
    <property type="entry name" value="Bact_transf"/>
</dbReference>
<gene>
    <name evidence="5" type="ORF">IDJ81_13500</name>
</gene>
<evidence type="ECO:0000313" key="6">
    <source>
        <dbReference type="Proteomes" id="UP000663637"/>
    </source>
</evidence>
<sequence>MKHIPAAAFRTAAYPIHFPGSEGARAASFNKIELFGLSLSSASPEAAASHIVAEAVHGRKMTVNFINAHCVNVRRKSYSYRRALAESDLLLPDGIGIEIAARMSGLEKPENLNGTDLFPLICERAATEGVGLFLLGGLPGVADDTGAWACGQYPSLRIRGTQDGYFDKEDEDTLVERINRSGAAILLVGFGVPLQEEWVARNRHRLEAPVVLSVGGLFDYYSGRIPRAPTPIRAMRCEWAWRLAMEPRRMASRYLVGNAVFLAHAAVEAARTNGMERVAGRAAKRALDVVAATVAIVVLLPLFLAAALAIRLEDNGPVFFRQKRIGANGRTFSMIKFRSMYTDAEARREALLSRSDRAGTCFKMHDDPRITQVGKLIRRLSIDELPQLFNVLGGSMAIVGPRPALPGEVAQYHGRQWERLSGKPGITCSWQVKGRAEIPFHRQAIMDRAYLRRQSLMTDLRLIARTVPAVIGGRGAY</sequence>
<reference evidence="5 6" key="1">
    <citation type="submission" date="2020-09" db="EMBL/GenBank/DDBJ databases">
        <title>Complete genome sequence of altererythrobacter flavus SS-21NJ, isolated from Dongying oil sludge in Shandong province.</title>
        <authorList>
            <person name="Sun S."/>
            <person name="Zhang Z."/>
        </authorList>
    </citation>
    <scope>NUCLEOTIDE SEQUENCE [LARGE SCALE GENOMIC DNA]</scope>
    <source>
        <strain evidence="5 6">SS-21NJ</strain>
    </source>
</reference>
<proteinExistence type="inferred from homology"/>
<dbReference type="PANTHER" id="PTHR30576">
    <property type="entry name" value="COLANIC BIOSYNTHESIS UDP-GLUCOSE LIPID CARRIER TRANSFERASE"/>
    <property type="match status" value="1"/>
</dbReference>
<evidence type="ECO:0000256" key="2">
    <source>
        <dbReference type="ARBA" id="ARBA00023169"/>
    </source>
</evidence>
<dbReference type="InterPro" id="IPR004629">
    <property type="entry name" value="WecG_TagA_CpsF"/>
</dbReference>
<dbReference type="EMBL" id="CP061510">
    <property type="protein sequence ID" value="QSB44316.1"/>
    <property type="molecule type" value="Genomic_DNA"/>
</dbReference>
<keyword evidence="2" id="KW-0270">Exopolysaccharide synthesis</keyword>
<name>A0ABX7K7U3_9SPHN</name>
<evidence type="ECO:0000313" key="5">
    <source>
        <dbReference type="EMBL" id="QSB44316.1"/>
    </source>
</evidence>
<dbReference type="RefSeq" id="WP_205441682.1">
    <property type="nucleotide sequence ID" value="NZ_CP061510.1"/>
</dbReference>